<name>A0A2H1V3R8_SPOFR</name>
<dbReference type="EMBL" id="ODYU01000543">
    <property type="protein sequence ID" value="SOQ35477.1"/>
    <property type="molecule type" value="Genomic_DNA"/>
</dbReference>
<organism evidence="1">
    <name type="scientific">Spodoptera frugiperda</name>
    <name type="common">Fall armyworm</name>
    <dbReference type="NCBI Taxonomy" id="7108"/>
    <lineage>
        <taxon>Eukaryota</taxon>
        <taxon>Metazoa</taxon>
        <taxon>Ecdysozoa</taxon>
        <taxon>Arthropoda</taxon>
        <taxon>Hexapoda</taxon>
        <taxon>Insecta</taxon>
        <taxon>Pterygota</taxon>
        <taxon>Neoptera</taxon>
        <taxon>Endopterygota</taxon>
        <taxon>Lepidoptera</taxon>
        <taxon>Glossata</taxon>
        <taxon>Ditrysia</taxon>
        <taxon>Noctuoidea</taxon>
        <taxon>Noctuidae</taxon>
        <taxon>Amphipyrinae</taxon>
        <taxon>Spodoptera</taxon>
    </lineage>
</organism>
<reference evidence="1" key="1">
    <citation type="submission" date="2016-07" db="EMBL/GenBank/DDBJ databases">
        <authorList>
            <person name="Bretaudeau A."/>
        </authorList>
    </citation>
    <scope>NUCLEOTIDE SEQUENCE</scope>
    <source>
        <strain evidence="1">Rice</strain>
        <tissue evidence="1">Whole body</tissue>
    </source>
</reference>
<gene>
    <name evidence="1" type="ORF">SFRICE_006699</name>
</gene>
<sequence>MNTIELEFILKVSVHRPASYASHGTDFSLSCIESHTTASTYPHRTNRITDNAYMRCALMTSYRMRTMSACGRLP</sequence>
<accession>A0A2H1V3R8</accession>
<proteinExistence type="predicted"/>
<protein>
    <submittedName>
        <fullName evidence="1">SFRICE_006699</fullName>
    </submittedName>
</protein>
<evidence type="ECO:0000313" key="1">
    <source>
        <dbReference type="EMBL" id="SOQ35477.1"/>
    </source>
</evidence>
<dbReference type="AlphaFoldDB" id="A0A2H1V3R8"/>